<protein>
    <submittedName>
        <fullName evidence="1">Carboxylesterase 12</fullName>
    </submittedName>
</protein>
<sequence>MDSSNSKPAAEVAQDVSPMFKIYEDGRVERLIGNEIVPPSFDPKTSVDSKDVVIAVSVDHRRAPENLVPCAHEDSWAALKWVASHADGQGPEDWLNHYADFERVFYLWGQRWRASIEKMWRAACPGTSGCDDPLINPFVGSTLANLGCKRVQVHVAEKDLMRDRGWFYYEKLKESGWGGEAEIVESKGEPHIFYLLNPTCDSAVAMRKKIASFFNEI</sequence>
<dbReference type="EMBL" id="CM039177">
    <property type="protein sequence ID" value="KAH9695647.1"/>
    <property type="molecule type" value="Genomic_DNA"/>
</dbReference>
<organism evidence="1 2">
    <name type="scientific">Citrus sinensis</name>
    <name type="common">Sweet orange</name>
    <name type="synonym">Citrus aurantium var. sinensis</name>
    <dbReference type="NCBI Taxonomy" id="2711"/>
    <lineage>
        <taxon>Eukaryota</taxon>
        <taxon>Viridiplantae</taxon>
        <taxon>Streptophyta</taxon>
        <taxon>Embryophyta</taxon>
        <taxon>Tracheophyta</taxon>
        <taxon>Spermatophyta</taxon>
        <taxon>Magnoliopsida</taxon>
        <taxon>eudicotyledons</taxon>
        <taxon>Gunneridae</taxon>
        <taxon>Pentapetalae</taxon>
        <taxon>rosids</taxon>
        <taxon>malvids</taxon>
        <taxon>Sapindales</taxon>
        <taxon>Rutaceae</taxon>
        <taxon>Aurantioideae</taxon>
        <taxon>Citrus</taxon>
    </lineage>
</organism>
<proteinExistence type="predicted"/>
<keyword evidence="2" id="KW-1185">Reference proteome</keyword>
<name>A0ACB8IF15_CITSI</name>
<evidence type="ECO:0000313" key="2">
    <source>
        <dbReference type="Proteomes" id="UP000829398"/>
    </source>
</evidence>
<dbReference type="Proteomes" id="UP000829398">
    <property type="component" value="Chromosome 8"/>
</dbReference>
<evidence type="ECO:0000313" key="1">
    <source>
        <dbReference type="EMBL" id="KAH9695647.1"/>
    </source>
</evidence>
<accession>A0ACB8IF15</accession>
<comment type="caution">
    <text evidence="1">The sequence shown here is derived from an EMBL/GenBank/DDBJ whole genome shotgun (WGS) entry which is preliminary data.</text>
</comment>
<reference evidence="2" key="1">
    <citation type="journal article" date="2023" name="Hortic. Res.">
        <title>A chromosome-level phased genome enabling allele-level studies in sweet orange: a case study on citrus Huanglongbing tolerance.</title>
        <authorList>
            <person name="Wu B."/>
            <person name="Yu Q."/>
            <person name="Deng Z."/>
            <person name="Duan Y."/>
            <person name="Luo F."/>
            <person name="Gmitter F. Jr."/>
        </authorList>
    </citation>
    <scope>NUCLEOTIDE SEQUENCE [LARGE SCALE GENOMIC DNA]</scope>
    <source>
        <strain evidence="2">cv. Valencia</strain>
    </source>
</reference>
<gene>
    <name evidence="1" type="ORF">KPL71_022863</name>
</gene>